<sequence length="51" mass="5763">MINILLSKSEHTTGSNLPLGTSDQRLRKNIAIRRECVPKIRCNKSKVAKEN</sequence>
<accession>A0A1I9GDX1</accession>
<proteinExistence type="predicted"/>
<reference evidence="2" key="1">
    <citation type="journal article" date="2007" name="Science">
        <title>Draft genome of the filarial nematode parasite Brugia malayi.</title>
        <authorList>
            <person name="Ghedin E."/>
            <person name="Wang S."/>
            <person name="Spiro D."/>
            <person name="Caler E."/>
            <person name="Zhao Q."/>
            <person name="Crabtree J."/>
            <person name="Allen J.E."/>
            <person name="Delcher A.L."/>
            <person name="Guiliano D.B."/>
            <person name="Miranda-Saavedra D."/>
            <person name="Angiuoli S.V."/>
            <person name="Creasy T."/>
            <person name="Amedeo P."/>
            <person name="Haas B."/>
            <person name="El-Sayed N.M."/>
            <person name="Wortman J.R."/>
            <person name="Feldblyum T."/>
            <person name="Tallon L."/>
            <person name="Schatz M."/>
            <person name="Shumway M."/>
            <person name="Koo H."/>
            <person name="Salzberg S.L."/>
            <person name="Schobel S."/>
            <person name="Pertea M."/>
            <person name="Pop M."/>
            <person name="White O."/>
            <person name="Barton G.J."/>
            <person name="Carlow C.K."/>
            <person name="Crawford M.J."/>
            <person name="Daub J."/>
            <person name="Dimmic M.W."/>
            <person name="Estes C.F."/>
            <person name="Foster J.M."/>
            <person name="Ganatra M."/>
            <person name="Gregory W.F."/>
            <person name="Johnson N.M."/>
            <person name="Jin J."/>
            <person name="Komuniecki R."/>
            <person name="Korf I."/>
            <person name="Kumar S."/>
            <person name="Laney S."/>
            <person name="Li B.W."/>
            <person name="Li W."/>
            <person name="Lindblom T.H."/>
            <person name="Lustigman S."/>
            <person name="Ma D."/>
            <person name="Maina C.V."/>
            <person name="Martin D.M."/>
            <person name="McCarter J.P."/>
            <person name="McReynolds L."/>
            <person name="Mitreva M."/>
            <person name="Nutman T.B."/>
            <person name="Parkinson J."/>
            <person name="Peregrin-Alvarez J.M."/>
            <person name="Poole C."/>
            <person name="Ren Q."/>
            <person name="Saunders L."/>
            <person name="Sluder A.E."/>
            <person name="Smith K."/>
            <person name="Stanke M."/>
            <person name="Unnasch T.R."/>
            <person name="Ware J."/>
            <person name="Wei A.D."/>
            <person name="Weil G."/>
            <person name="Williams D.J."/>
            <person name="Zhang Y."/>
            <person name="Williams S.A."/>
            <person name="Fraser-Liggett C."/>
            <person name="Slatko B."/>
            <person name="Blaxter M.L."/>
            <person name="Scott A.L."/>
        </authorList>
    </citation>
    <scope>NUCLEOTIDE SEQUENCE</scope>
    <source>
        <strain evidence="2">FR3</strain>
    </source>
</reference>
<name>A0A1I9GDX1_BRUMA</name>
<feature type="region of interest" description="Disordered" evidence="1">
    <location>
        <begin position="1"/>
        <end position="21"/>
    </location>
</feature>
<feature type="compositionally biased region" description="Polar residues" evidence="1">
    <location>
        <begin position="12"/>
        <end position="21"/>
    </location>
</feature>
<dbReference type="AlphaFoldDB" id="A0A1I9GDX1"/>
<protein>
    <submittedName>
        <fullName evidence="2">Bm998</fullName>
    </submittedName>
</protein>
<organism evidence="2">
    <name type="scientific">Brugia malayi</name>
    <name type="common">Filarial nematode worm</name>
    <dbReference type="NCBI Taxonomy" id="6279"/>
    <lineage>
        <taxon>Eukaryota</taxon>
        <taxon>Metazoa</taxon>
        <taxon>Ecdysozoa</taxon>
        <taxon>Nematoda</taxon>
        <taxon>Chromadorea</taxon>
        <taxon>Rhabditida</taxon>
        <taxon>Spirurina</taxon>
        <taxon>Spiruromorpha</taxon>
        <taxon>Filarioidea</taxon>
        <taxon>Onchocercidae</taxon>
        <taxon>Brugia</taxon>
    </lineage>
</organism>
<gene>
    <name evidence="2" type="primary">Bm998</name>
    <name evidence="2" type="ORF">BM_Bm998</name>
</gene>
<reference evidence="2" key="2">
    <citation type="submission" date="2012-12" db="EMBL/GenBank/DDBJ databases">
        <authorList>
            <consortium name="WormBase Consortium"/>
            <person name="Ghedin E."/>
            <person name="Paulini M."/>
        </authorList>
    </citation>
    <scope>NUCLEOTIDE SEQUENCE</scope>
    <source>
        <strain evidence="2">FR3</strain>
    </source>
</reference>
<evidence type="ECO:0000256" key="1">
    <source>
        <dbReference type="SAM" id="MobiDB-lite"/>
    </source>
</evidence>
<dbReference type="EMBL" id="LN857023">
    <property type="protein sequence ID" value="CRZ26381.1"/>
    <property type="molecule type" value="Genomic_DNA"/>
</dbReference>
<evidence type="ECO:0000313" key="2">
    <source>
        <dbReference type="EMBL" id="CRZ26381.1"/>
    </source>
</evidence>